<evidence type="ECO:0000313" key="2">
    <source>
        <dbReference type="RefSeq" id="XP_042638064.1"/>
    </source>
</evidence>
<accession>A0AC54ZAP9</accession>
<sequence>MGRLSFSARVGSARRPRFPCQGRCQLSCRVPPPPGALYPSSGPGGVRVLGVVADGAVRSSPSGIHGFRPAPASQTPHSWKDRAAAALPAPDVSPLSQLCAPASVPLGAKTRALSPATHCYHRITGGFRALAFQNPPTCRVLRTPASPVRKLSLRRVPAPAPPAFVERQPRGGAGSEQLGDWCAPSQCRTRDSVTPSSGEKREERVPRTVRTTLRPQKPGLIRDCPSSVRVESRGPSLPQRLRLRRVLRGNDNLGDGCSQKLAIATYLRFLLLVLIPCICALIILLVILLSFLGTLKKPYFKSNGSEPLVTDGEVQISDVILKNSNDNKSTMPSTPHPDQHIPAGTTDSSLSRDQSHRNTSACMNITHSQCQMLPYHTTLTPFFSIAINTEMEKFLKFFTYLHRLSCYQHIMLFGCSLAFPKCISDGNDSHGLLPCRSFCEAAKEGCESVLGMVNSSWPDFLKCSQFRNETETSDDRRICFSPQQEKGKQLLCGGGESFLCASGICVPRKLQCNGYNDCDDWSDEAHCNCSENLFHCHTGKCLNYSLVCDGYDDCGDLSDEQNCDCNPTKEHRCGDGRCIAIEWVCDGDHDCVDKSDEANCSCHSQGLVECRNGQCIPSTFQCDGDEDCKDGSDEENCSDSETPCQEGDQRCLYNSCLDSCGGSSLCDLNNGPNNCSQCEPITLELCMNLPYNHTNYPNYLGHRTQKEASISWESSLFPALVQTNCYKYLMFFACTILVPKCDVNTSQRVPPCRALCEHSKERCESVLGIVGLQWPEDTDCNQFPEENSDNQTCLMPDEDVEECSPSHFKCRSGRCVLASRRCDGQADCEDDSDEENCGCKERDLWECPSNKQCLKYTVICDGFPDCPDNMDEKNCSFCQRDELECANHDCVSRGLWCNGKPDCSDSSDEWDCVTLSKNVNSSSFLTVHRSATEHHVCADGWQEALSQLACKQMGLGEPSVTKSIQEQEQDQQWLTLRSNWENLNGTTLHELLVKGQSCQSRSMISLLCTKQDCGRRPAARMNKRILGGRTSRPGRWPWQCSLQSEPSGHICGCVLIAKKWVLTVAHCFEGRENAAIWKVVLGINNLDHPSTFMQTYHVKTIILHPRYSRAVVDYDISIVELSEDINETSYVRPVCLPTAEQWVEPDTYCYITGWGHMGNKMPFKLQEGEVRIISLEQCQSYFDMKTITTRMICAGYESGTVDSCMGDSGGPLVCEQPGGQWTLFGLTSWGSVCFSKVLGPGVYSNVSYFIKWIERQIYIHTFLLN</sequence>
<gene>
    <name evidence="2" type="primary">CORIN</name>
</gene>
<name>A0AC54ZAP9_ORYAF</name>
<dbReference type="RefSeq" id="XP_042638064.1">
    <property type="nucleotide sequence ID" value="XM_042782130.1"/>
</dbReference>
<reference evidence="2" key="1">
    <citation type="submission" date="2025-08" db="UniProtKB">
        <authorList>
            <consortium name="RefSeq"/>
        </authorList>
    </citation>
    <scope>IDENTIFICATION</scope>
</reference>
<dbReference type="Proteomes" id="UP000694850">
    <property type="component" value="Unplaced"/>
</dbReference>
<keyword evidence="1" id="KW-1185">Reference proteome</keyword>
<protein>
    <submittedName>
        <fullName evidence="2">Atrial natriuretic peptide-converting enzyme</fullName>
    </submittedName>
</protein>
<evidence type="ECO:0000313" key="1">
    <source>
        <dbReference type="Proteomes" id="UP000694850"/>
    </source>
</evidence>
<organism evidence="1 2">
    <name type="scientific">Orycteropus afer afer</name>
    <dbReference type="NCBI Taxonomy" id="1230840"/>
    <lineage>
        <taxon>Eukaryota</taxon>
        <taxon>Metazoa</taxon>
        <taxon>Chordata</taxon>
        <taxon>Craniata</taxon>
        <taxon>Vertebrata</taxon>
        <taxon>Euteleostomi</taxon>
        <taxon>Mammalia</taxon>
        <taxon>Eutheria</taxon>
        <taxon>Afrotheria</taxon>
        <taxon>Tubulidentata</taxon>
        <taxon>Orycteropodidae</taxon>
        <taxon>Orycteropus</taxon>
    </lineage>
</organism>
<proteinExistence type="predicted"/>